<keyword evidence="1" id="KW-0472">Membrane</keyword>
<proteinExistence type="predicted"/>
<keyword evidence="1" id="KW-0812">Transmembrane</keyword>
<comment type="caution">
    <text evidence="2">The sequence shown here is derived from an EMBL/GenBank/DDBJ whole genome shotgun (WGS) entry which is preliminary data.</text>
</comment>
<keyword evidence="1" id="KW-1133">Transmembrane helix</keyword>
<dbReference type="STRING" id="1888892.BFL28_14830"/>
<feature type="transmembrane region" description="Helical" evidence="1">
    <location>
        <begin position="35"/>
        <end position="54"/>
    </location>
</feature>
<dbReference type="AlphaFoldDB" id="A0A1E3LX04"/>
<feature type="transmembrane region" description="Helical" evidence="1">
    <location>
        <begin position="7"/>
        <end position="29"/>
    </location>
</feature>
<accession>A0A1E3LX04</accession>
<protein>
    <submittedName>
        <fullName evidence="2">Uncharacterized protein</fullName>
    </submittedName>
</protein>
<organism evidence="2 3">
    <name type="scientific">Sphingomonas turrisvirgatae</name>
    <dbReference type="NCBI Taxonomy" id="1888892"/>
    <lineage>
        <taxon>Bacteria</taxon>
        <taxon>Pseudomonadati</taxon>
        <taxon>Pseudomonadota</taxon>
        <taxon>Alphaproteobacteria</taxon>
        <taxon>Sphingomonadales</taxon>
        <taxon>Sphingomonadaceae</taxon>
        <taxon>Sphingomonas</taxon>
    </lineage>
</organism>
<evidence type="ECO:0000256" key="1">
    <source>
        <dbReference type="SAM" id="Phobius"/>
    </source>
</evidence>
<sequence length="71" mass="7727">MRVLVEALYVAAGIAVALVFASLCAWAYPLAKQDVWLVTGVAIVCVILMAIGPMRRAAALDRARREERRNG</sequence>
<dbReference type="OrthoDB" id="7580202at2"/>
<dbReference type="RefSeq" id="WP_069320044.1">
    <property type="nucleotide sequence ID" value="NZ_MDDS01000017.1"/>
</dbReference>
<gene>
    <name evidence="2" type="ORF">BFL28_14830</name>
</gene>
<evidence type="ECO:0000313" key="2">
    <source>
        <dbReference type="EMBL" id="ODP38249.1"/>
    </source>
</evidence>
<dbReference type="Proteomes" id="UP000094487">
    <property type="component" value="Unassembled WGS sequence"/>
</dbReference>
<dbReference type="EMBL" id="MDDS01000017">
    <property type="protein sequence ID" value="ODP38249.1"/>
    <property type="molecule type" value="Genomic_DNA"/>
</dbReference>
<name>A0A1E3LX04_9SPHN</name>
<evidence type="ECO:0000313" key="3">
    <source>
        <dbReference type="Proteomes" id="UP000094487"/>
    </source>
</evidence>
<reference evidence="2 3" key="1">
    <citation type="submission" date="2016-08" db="EMBL/GenBank/DDBJ databases">
        <title>Draft genome of the agarase producing Sphingomonas sp. MCT13.</title>
        <authorList>
            <person name="D'Andrea M.M."/>
            <person name="Rossolini G.M."/>
            <person name="Thaller M.C."/>
        </authorList>
    </citation>
    <scope>NUCLEOTIDE SEQUENCE [LARGE SCALE GENOMIC DNA]</scope>
    <source>
        <strain evidence="2 3">MCT13</strain>
    </source>
</reference>
<keyword evidence="3" id="KW-1185">Reference proteome</keyword>